<accession>A0A9X1MKA2</accession>
<gene>
    <name evidence="11" type="ORF">LOC68_05185</name>
</gene>
<proteinExistence type="inferred from homology"/>
<dbReference type="Gene3D" id="3.40.50.1820">
    <property type="entry name" value="alpha/beta hydrolase"/>
    <property type="match status" value="1"/>
</dbReference>
<dbReference type="InterPro" id="IPR029058">
    <property type="entry name" value="AB_hydrolase_fold"/>
</dbReference>
<evidence type="ECO:0000256" key="5">
    <source>
        <dbReference type="ARBA" id="ARBA00022729"/>
    </source>
</evidence>
<dbReference type="PANTHER" id="PTHR38050">
    <property type="match status" value="1"/>
</dbReference>
<comment type="similarity">
    <text evidence="2">Belongs to the faeC family.</text>
</comment>
<dbReference type="Pfam" id="PF02230">
    <property type="entry name" value="Abhydrolase_2"/>
    <property type="match status" value="1"/>
</dbReference>
<dbReference type="GO" id="GO:0045493">
    <property type="term" value="P:xylan catabolic process"/>
    <property type="evidence" value="ECO:0007669"/>
    <property type="project" value="UniProtKB-KW"/>
</dbReference>
<keyword evidence="12" id="KW-1185">Reference proteome</keyword>
<dbReference type="EMBL" id="JAJKFT010000004">
    <property type="protein sequence ID" value="MCC9627780.1"/>
    <property type="molecule type" value="Genomic_DNA"/>
</dbReference>
<comment type="caution">
    <text evidence="11">The sequence shown here is derived from an EMBL/GenBank/DDBJ whole genome shotgun (WGS) entry which is preliminary data.</text>
</comment>
<evidence type="ECO:0000256" key="4">
    <source>
        <dbReference type="ARBA" id="ARBA00022651"/>
    </source>
</evidence>
<evidence type="ECO:0000259" key="10">
    <source>
        <dbReference type="Pfam" id="PF02230"/>
    </source>
</evidence>
<evidence type="ECO:0000313" key="11">
    <source>
        <dbReference type="EMBL" id="MCC9627780.1"/>
    </source>
</evidence>
<protein>
    <submittedName>
        <fullName evidence="11">Dienelactone hydrolase family protein</fullName>
    </submittedName>
</protein>
<evidence type="ECO:0000256" key="2">
    <source>
        <dbReference type="ARBA" id="ARBA00010278"/>
    </source>
</evidence>
<evidence type="ECO:0000256" key="9">
    <source>
        <dbReference type="ARBA" id="ARBA00025250"/>
    </source>
</evidence>
<keyword evidence="8" id="KW-0624">Polysaccharide degradation</keyword>
<organism evidence="11 12">
    <name type="scientific">Blastopirellula sediminis</name>
    <dbReference type="NCBI Taxonomy" id="2894196"/>
    <lineage>
        <taxon>Bacteria</taxon>
        <taxon>Pseudomonadati</taxon>
        <taxon>Planctomycetota</taxon>
        <taxon>Planctomycetia</taxon>
        <taxon>Pirellulales</taxon>
        <taxon>Pirellulaceae</taxon>
        <taxon>Blastopirellula</taxon>
    </lineage>
</organism>
<feature type="domain" description="Phospholipase/carboxylesterase/thioesterase" evidence="10">
    <location>
        <begin position="65"/>
        <end position="238"/>
    </location>
</feature>
<evidence type="ECO:0000256" key="3">
    <source>
        <dbReference type="ARBA" id="ARBA00022525"/>
    </source>
</evidence>
<dbReference type="SUPFAM" id="SSF53474">
    <property type="entry name" value="alpha/beta-Hydrolases"/>
    <property type="match status" value="1"/>
</dbReference>
<dbReference type="GO" id="GO:0005576">
    <property type="term" value="C:extracellular region"/>
    <property type="evidence" value="ECO:0007669"/>
    <property type="project" value="UniProtKB-SubCell"/>
</dbReference>
<dbReference type="GO" id="GO:0030600">
    <property type="term" value="F:feruloyl esterase activity"/>
    <property type="evidence" value="ECO:0007669"/>
    <property type="project" value="InterPro"/>
</dbReference>
<dbReference type="InterPro" id="IPR043595">
    <property type="entry name" value="FaeB/C/D"/>
</dbReference>
<evidence type="ECO:0000256" key="8">
    <source>
        <dbReference type="ARBA" id="ARBA00023326"/>
    </source>
</evidence>
<evidence type="ECO:0000256" key="6">
    <source>
        <dbReference type="ARBA" id="ARBA00022801"/>
    </source>
</evidence>
<dbReference type="PANTHER" id="PTHR38050:SF1">
    <property type="entry name" value="FERULOYL ESTERASE C"/>
    <property type="match status" value="1"/>
</dbReference>
<sequence>MLSSHPRFRLALVVAAVVALVAGLVFTFWWKSPSAQVTFETIDAGGETRRYRLAVPETVPSTPLPLILVFHGIGDTPESMAAYSQLDRLAAAGKAYVVYPETRMGMWDIHKAKPEDFRENRDLPLIDRLLDRLKNQLKTDRVALVGMSNGGTFAQLAAQARSDIDLVVAHSGAKPQELVIGRMTPILLVVGTSDLVIDAVRQDASQYRAAGCTATLLEDPGLGHKWSSRFDAEIDAFLTAPTQDH</sequence>
<dbReference type="Proteomes" id="UP001139103">
    <property type="component" value="Unassembled WGS sequence"/>
</dbReference>
<dbReference type="AlphaFoldDB" id="A0A9X1MKA2"/>
<comment type="subcellular location">
    <subcellularLocation>
        <location evidence="1">Secreted</location>
    </subcellularLocation>
</comment>
<dbReference type="RefSeq" id="WP_230216452.1">
    <property type="nucleotide sequence ID" value="NZ_JAJKFT010000004.1"/>
</dbReference>
<evidence type="ECO:0000256" key="7">
    <source>
        <dbReference type="ARBA" id="ARBA00023277"/>
    </source>
</evidence>
<keyword evidence="7" id="KW-0119">Carbohydrate metabolism</keyword>
<name>A0A9X1MKA2_9BACT</name>
<keyword evidence="5" id="KW-0732">Signal</keyword>
<keyword evidence="3" id="KW-0964">Secreted</keyword>
<dbReference type="InterPro" id="IPR003140">
    <property type="entry name" value="PLipase/COase/thioEstase"/>
</dbReference>
<keyword evidence="4" id="KW-0858">Xylan degradation</keyword>
<evidence type="ECO:0000313" key="12">
    <source>
        <dbReference type="Proteomes" id="UP001139103"/>
    </source>
</evidence>
<reference evidence="11" key="1">
    <citation type="submission" date="2021-11" db="EMBL/GenBank/DDBJ databases">
        <title>Genome sequence.</title>
        <authorList>
            <person name="Sun Q."/>
        </authorList>
    </citation>
    <scope>NUCLEOTIDE SEQUENCE</scope>
    <source>
        <strain evidence="11">JC732</strain>
    </source>
</reference>
<comment type="function">
    <text evidence="9">Involved in degradation of plant cell walls. Hydrolyzes the feruloyl-arabinose ester bond in arabinoxylans, and the feruloyl-galactose ester bond in pectin. Active against paranitrophenyl-acetate, methyl ferulate and wheat arabinoxylan.</text>
</comment>
<evidence type="ECO:0000256" key="1">
    <source>
        <dbReference type="ARBA" id="ARBA00004613"/>
    </source>
</evidence>
<keyword evidence="6 11" id="KW-0378">Hydrolase</keyword>